<sequence>MSKEKQEFHMSIGAPSIFMLFVVLVMLILATLASLRAHSYYESTLRQMNLTKQYYQAQSHLLTVYEQLEPKDIEQQLKSKNIHYIYQNQKYCLIDSINEDQDLKLTFQVQDENLHIVSFQTENKEVEDGN</sequence>
<dbReference type="AlphaFoldDB" id="A0A4R3YLC5"/>
<comment type="caution">
    <text evidence="1">The sequence shown here is derived from an EMBL/GenBank/DDBJ whole genome shotgun (WGS) entry which is preliminary data.</text>
</comment>
<evidence type="ECO:0000313" key="2">
    <source>
        <dbReference type="Proteomes" id="UP000295515"/>
    </source>
</evidence>
<keyword evidence="2" id="KW-1185">Reference proteome</keyword>
<reference evidence="1 2" key="1">
    <citation type="submission" date="2019-03" db="EMBL/GenBank/DDBJ databases">
        <title>Genomic Encyclopedia of Type Strains, Phase IV (KMG-IV): sequencing the most valuable type-strain genomes for metagenomic binning, comparative biology and taxonomic classification.</title>
        <authorList>
            <person name="Goeker M."/>
        </authorList>
    </citation>
    <scope>NUCLEOTIDE SEQUENCE [LARGE SCALE GENOMIC DNA]</scope>
    <source>
        <strain evidence="1 2">DSM 29487</strain>
    </source>
</reference>
<evidence type="ECO:0000313" key="1">
    <source>
        <dbReference type="EMBL" id="TCV93585.1"/>
    </source>
</evidence>
<dbReference type="GeneID" id="98916323"/>
<name>A0A4R3YLC5_9FIRM</name>
<organism evidence="1 2">
    <name type="scientific">Longibaculum muris</name>
    <dbReference type="NCBI Taxonomy" id="1796628"/>
    <lineage>
        <taxon>Bacteria</taxon>
        <taxon>Bacillati</taxon>
        <taxon>Bacillota</taxon>
        <taxon>Erysipelotrichia</taxon>
        <taxon>Erysipelotrichales</taxon>
        <taxon>Coprobacillaceae</taxon>
        <taxon>Longibaculum</taxon>
    </lineage>
</organism>
<accession>A0A4R3YLC5</accession>
<dbReference type="RefSeq" id="WP_066443948.1">
    <property type="nucleotide sequence ID" value="NZ_CAUWFI010000001.1"/>
</dbReference>
<dbReference type="Proteomes" id="UP000295515">
    <property type="component" value="Unassembled WGS sequence"/>
</dbReference>
<protein>
    <recommendedName>
        <fullName evidence="3">Competence protein ComGG</fullName>
    </recommendedName>
</protein>
<evidence type="ECO:0008006" key="3">
    <source>
        <dbReference type="Google" id="ProtNLM"/>
    </source>
</evidence>
<gene>
    <name evidence="1" type="ORF">EDD60_12319</name>
</gene>
<proteinExistence type="predicted"/>
<dbReference type="EMBL" id="SMCQ01000023">
    <property type="protein sequence ID" value="TCV93585.1"/>
    <property type="molecule type" value="Genomic_DNA"/>
</dbReference>